<proteinExistence type="predicted"/>
<dbReference type="Proteomes" id="UP000236291">
    <property type="component" value="Unassembled WGS sequence"/>
</dbReference>
<dbReference type="EMBL" id="ASHM01003122">
    <property type="protein sequence ID" value="PNY09397.1"/>
    <property type="molecule type" value="Genomic_DNA"/>
</dbReference>
<dbReference type="AlphaFoldDB" id="A0A2K3P287"/>
<reference evidence="2 3" key="2">
    <citation type="journal article" date="2017" name="Front. Plant Sci.">
        <title>Gene Classification and Mining of Molecular Markers Useful in Red Clover (Trifolium pratense) Breeding.</title>
        <authorList>
            <person name="Istvanek J."/>
            <person name="Dluhosova J."/>
            <person name="Dluhos P."/>
            <person name="Patkova L."/>
            <person name="Nedelnik J."/>
            <person name="Repkova J."/>
        </authorList>
    </citation>
    <scope>NUCLEOTIDE SEQUENCE [LARGE SCALE GENOMIC DNA]</scope>
    <source>
        <strain evidence="3">cv. Tatra</strain>
        <tissue evidence="2">Young leaves</tissue>
    </source>
</reference>
<comment type="caution">
    <text evidence="2">The sequence shown here is derived from an EMBL/GenBank/DDBJ whole genome shotgun (WGS) entry which is preliminary data.</text>
</comment>
<organism evidence="2 3">
    <name type="scientific">Trifolium pratense</name>
    <name type="common">Red clover</name>
    <dbReference type="NCBI Taxonomy" id="57577"/>
    <lineage>
        <taxon>Eukaryota</taxon>
        <taxon>Viridiplantae</taxon>
        <taxon>Streptophyta</taxon>
        <taxon>Embryophyta</taxon>
        <taxon>Tracheophyta</taxon>
        <taxon>Spermatophyta</taxon>
        <taxon>Magnoliopsida</taxon>
        <taxon>eudicotyledons</taxon>
        <taxon>Gunneridae</taxon>
        <taxon>Pentapetalae</taxon>
        <taxon>rosids</taxon>
        <taxon>fabids</taxon>
        <taxon>Fabales</taxon>
        <taxon>Fabaceae</taxon>
        <taxon>Papilionoideae</taxon>
        <taxon>50 kb inversion clade</taxon>
        <taxon>NPAAA clade</taxon>
        <taxon>Hologalegina</taxon>
        <taxon>IRL clade</taxon>
        <taxon>Trifolieae</taxon>
        <taxon>Trifolium</taxon>
    </lineage>
</organism>
<gene>
    <name evidence="2" type="ORF">L195_g005948</name>
</gene>
<feature type="region of interest" description="Disordered" evidence="1">
    <location>
        <begin position="1"/>
        <end position="25"/>
    </location>
</feature>
<accession>A0A2K3P287</accession>
<dbReference type="ExpressionAtlas" id="A0A2K3P287">
    <property type="expression patterns" value="baseline"/>
</dbReference>
<protein>
    <submittedName>
        <fullName evidence="2">Uncharacterized protein</fullName>
    </submittedName>
</protein>
<reference evidence="2 3" key="1">
    <citation type="journal article" date="2014" name="Am. J. Bot.">
        <title>Genome assembly and annotation for red clover (Trifolium pratense; Fabaceae).</title>
        <authorList>
            <person name="Istvanek J."/>
            <person name="Jaros M."/>
            <person name="Krenek A."/>
            <person name="Repkova J."/>
        </authorList>
    </citation>
    <scope>NUCLEOTIDE SEQUENCE [LARGE SCALE GENOMIC DNA]</scope>
    <source>
        <strain evidence="3">cv. Tatra</strain>
        <tissue evidence="2">Young leaves</tissue>
    </source>
</reference>
<evidence type="ECO:0000313" key="3">
    <source>
        <dbReference type="Proteomes" id="UP000236291"/>
    </source>
</evidence>
<name>A0A2K3P287_TRIPR</name>
<evidence type="ECO:0000313" key="2">
    <source>
        <dbReference type="EMBL" id="PNY09397.1"/>
    </source>
</evidence>
<evidence type="ECO:0000256" key="1">
    <source>
        <dbReference type="SAM" id="MobiDB-lite"/>
    </source>
</evidence>
<sequence>MGDSKIVFPGSSSSRTVSPKCDVSPSYRRQPAVQTLSSHYQSSLMLQLCPSPVSNMDVTAALIAHNQVSCLGGCVPGKIPGYHLSKLSTPNWATRPRYQHLDPCLISVGEITMTLDDVSCLLHLPLGGRLLDHTSLTKDEGITLIVDLLGSDAFNAHIEVTKAKCAHVRTTYLKDISLR</sequence>